<evidence type="ECO:0000313" key="7">
    <source>
        <dbReference type="Proteomes" id="UP000541444"/>
    </source>
</evidence>
<keyword evidence="3" id="KW-1015">Disulfide bond</keyword>
<keyword evidence="5" id="KW-0645">Protease</keyword>
<dbReference type="InterPro" id="IPR001563">
    <property type="entry name" value="Peptidase_S10"/>
</dbReference>
<comment type="caution">
    <text evidence="6">The sequence shown here is derived from an EMBL/GenBank/DDBJ whole genome shotgun (WGS) entry which is preliminary data.</text>
</comment>
<evidence type="ECO:0000256" key="3">
    <source>
        <dbReference type="ARBA" id="ARBA00023157"/>
    </source>
</evidence>
<comment type="similarity">
    <text evidence="1 5">Belongs to the peptidase S10 family.</text>
</comment>
<dbReference type="PANTHER" id="PTHR11802:SF132">
    <property type="entry name" value="SERINE CARBOXYPEPTIDASE-LIKE 36-RELATED"/>
    <property type="match status" value="1"/>
</dbReference>
<evidence type="ECO:0000313" key="6">
    <source>
        <dbReference type="EMBL" id="KAF6140774.1"/>
    </source>
</evidence>
<keyword evidence="7" id="KW-1185">Reference proteome</keyword>
<gene>
    <name evidence="6" type="ORF">GIB67_035201</name>
</gene>
<keyword evidence="5" id="KW-0121">Carboxypeptidase</keyword>
<dbReference type="InterPro" id="IPR033124">
    <property type="entry name" value="Ser_caboxypep_his_AS"/>
</dbReference>
<accession>A0A7J7LE28</accession>
<keyword evidence="5" id="KW-0378">Hydrolase</keyword>
<keyword evidence="4" id="KW-0325">Glycoprotein</keyword>
<sequence>MGSRLKRGISFEKFQHVTLSISAKQGDALKRLHNAKFLRKTSEDDVVNVYTTSLPSNEVRVLPQEKLKEKDRIVKLPGQPNVTFTQYGGYVTVNEEAGRALYYYFVESEHSKDIKPLLLWLNEGTRPIISSLSSIIFIVSLDLFEFIAMEKTLYRNRYSWNKVANVLFLESPAGVGFSYSNTTSDYNKMGDKISTEDSYVFLVNWLERFPEYKSRDFYISGESYAGHYVPQLASLILEYNKLANKTIISLKGIIVGGYTFEYEGALTFATVRGAGHEVPSFQPRRALTLI</sequence>
<name>A0A7J7LE28_9MAGN</name>
<dbReference type="OrthoDB" id="443318at2759"/>
<dbReference type="GO" id="GO:0006508">
    <property type="term" value="P:proteolysis"/>
    <property type="evidence" value="ECO:0007669"/>
    <property type="project" value="UniProtKB-KW"/>
</dbReference>
<dbReference type="Pfam" id="PF00450">
    <property type="entry name" value="Peptidase_S10"/>
    <property type="match status" value="1"/>
</dbReference>
<dbReference type="EMBL" id="JACGCM010002352">
    <property type="protein sequence ID" value="KAF6140774.1"/>
    <property type="molecule type" value="Genomic_DNA"/>
</dbReference>
<dbReference type="InterPro" id="IPR018202">
    <property type="entry name" value="Ser_caboxypep_ser_AS"/>
</dbReference>
<dbReference type="PRINTS" id="PR00724">
    <property type="entry name" value="CRBOXYPTASEC"/>
</dbReference>
<evidence type="ECO:0000256" key="4">
    <source>
        <dbReference type="ARBA" id="ARBA00023180"/>
    </source>
</evidence>
<dbReference type="PROSITE" id="PS00131">
    <property type="entry name" value="CARBOXYPEPT_SER_SER"/>
    <property type="match status" value="1"/>
</dbReference>
<feature type="non-terminal residue" evidence="6">
    <location>
        <position position="1"/>
    </location>
</feature>
<protein>
    <recommendedName>
        <fullName evidence="5">Carboxypeptidase</fullName>
        <ecNumber evidence="5">3.4.16.-</ecNumber>
    </recommendedName>
</protein>
<reference evidence="6 7" key="1">
    <citation type="journal article" date="2020" name="IScience">
        <title>Genome Sequencing of the Endangered Kingdonia uniflora (Circaeasteraceae, Ranunculales) Reveals Potential Mechanisms of Evolutionary Specialization.</title>
        <authorList>
            <person name="Sun Y."/>
            <person name="Deng T."/>
            <person name="Zhang A."/>
            <person name="Moore M.J."/>
            <person name="Landis J.B."/>
            <person name="Lin N."/>
            <person name="Zhang H."/>
            <person name="Zhang X."/>
            <person name="Huang J."/>
            <person name="Zhang X."/>
            <person name="Sun H."/>
            <person name="Wang H."/>
        </authorList>
    </citation>
    <scope>NUCLEOTIDE SEQUENCE [LARGE SCALE GENOMIC DNA]</scope>
    <source>
        <strain evidence="6">TB1705</strain>
        <tissue evidence="6">Leaf</tissue>
    </source>
</reference>
<dbReference type="PANTHER" id="PTHR11802">
    <property type="entry name" value="SERINE PROTEASE FAMILY S10 SERINE CARBOXYPEPTIDASE"/>
    <property type="match status" value="1"/>
</dbReference>
<dbReference type="EC" id="3.4.16.-" evidence="5"/>
<evidence type="ECO:0000256" key="1">
    <source>
        <dbReference type="ARBA" id="ARBA00009431"/>
    </source>
</evidence>
<dbReference type="Proteomes" id="UP000541444">
    <property type="component" value="Unassembled WGS sequence"/>
</dbReference>
<dbReference type="InterPro" id="IPR029058">
    <property type="entry name" value="AB_hydrolase_fold"/>
</dbReference>
<evidence type="ECO:0000256" key="2">
    <source>
        <dbReference type="ARBA" id="ARBA00022729"/>
    </source>
</evidence>
<evidence type="ECO:0000256" key="5">
    <source>
        <dbReference type="RuleBase" id="RU361156"/>
    </source>
</evidence>
<dbReference type="SUPFAM" id="SSF53474">
    <property type="entry name" value="alpha/beta-Hydrolases"/>
    <property type="match status" value="2"/>
</dbReference>
<dbReference type="PROSITE" id="PS00560">
    <property type="entry name" value="CARBOXYPEPT_SER_HIS"/>
    <property type="match status" value="1"/>
</dbReference>
<organism evidence="6 7">
    <name type="scientific">Kingdonia uniflora</name>
    <dbReference type="NCBI Taxonomy" id="39325"/>
    <lineage>
        <taxon>Eukaryota</taxon>
        <taxon>Viridiplantae</taxon>
        <taxon>Streptophyta</taxon>
        <taxon>Embryophyta</taxon>
        <taxon>Tracheophyta</taxon>
        <taxon>Spermatophyta</taxon>
        <taxon>Magnoliopsida</taxon>
        <taxon>Ranunculales</taxon>
        <taxon>Circaeasteraceae</taxon>
        <taxon>Kingdonia</taxon>
    </lineage>
</organism>
<dbReference type="Gene3D" id="3.40.50.1820">
    <property type="entry name" value="alpha/beta hydrolase"/>
    <property type="match status" value="2"/>
</dbReference>
<dbReference type="AlphaFoldDB" id="A0A7J7LE28"/>
<keyword evidence="2" id="KW-0732">Signal</keyword>
<proteinExistence type="inferred from homology"/>
<dbReference type="GO" id="GO:0004185">
    <property type="term" value="F:serine-type carboxypeptidase activity"/>
    <property type="evidence" value="ECO:0007669"/>
    <property type="project" value="UniProtKB-UniRule"/>
</dbReference>
<dbReference type="GO" id="GO:0005773">
    <property type="term" value="C:vacuole"/>
    <property type="evidence" value="ECO:0007669"/>
    <property type="project" value="TreeGrafter"/>
</dbReference>